<dbReference type="InterPro" id="IPR025398">
    <property type="entry name" value="DUF4371"/>
</dbReference>
<dbReference type="EMBL" id="BPLQ01000828">
    <property type="protein sequence ID" value="GIX75505.1"/>
    <property type="molecule type" value="Genomic_DNA"/>
</dbReference>
<organism evidence="2 3">
    <name type="scientific">Caerostris darwini</name>
    <dbReference type="NCBI Taxonomy" id="1538125"/>
    <lineage>
        <taxon>Eukaryota</taxon>
        <taxon>Metazoa</taxon>
        <taxon>Ecdysozoa</taxon>
        <taxon>Arthropoda</taxon>
        <taxon>Chelicerata</taxon>
        <taxon>Arachnida</taxon>
        <taxon>Araneae</taxon>
        <taxon>Araneomorphae</taxon>
        <taxon>Entelegynae</taxon>
        <taxon>Araneoidea</taxon>
        <taxon>Araneidae</taxon>
        <taxon>Caerostris</taxon>
    </lineage>
</organism>
<name>A0AAV4MSX0_9ARAC</name>
<dbReference type="PANTHER" id="PTHR45749">
    <property type="match status" value="1"/>
</dbReference>
<feature type="domain" description="DUF4371" evidence="1">
    <location>
        <begin position="27"/>
        <end position="168"/>
    </location>
</feature>
<dbReference type="PANTHER" id="PTHR45749:SF23">
    <property type="entry name" value="ZINC FINGER MYM-TYPE PROTEIN 1-LIKE"/>
    <property type="match status" value="1"/>
</dbReference>
<reference evidence="2 3" key="1">
    <citation type="submission" date="2021-06" db="EMBL/GenBank/DDBJ databases">
        <title>Caerostris darwini draft genome.</title>
        <authorList>
            <person name="Kono N."/>
            <person name="Arakawa K."/>
        </authorList>
    </citation>
    <scope>NUCLEOTIDE SEQUENCE [LARGE SCALE GENOMIC DNA]</scope>
</reference>
<proteinExistence type="predicted"/>
<evidence type="ECO:0000313" key="3">
    <source>
        <dbReference type="Proteomes" id="UP001054837"/>
    </source>
</evidence>
<sequence length="181" mass="20610">MHVPTSTTQFEAMQHVVWEDMAVALTQKQSLPFRGDNEKFGFPNNENYFGLLKLVAKFDPFLKDHIDRYANTGLGKPSYLSKTRCEEIIQLMANKAKDTITAEVKKSGYFSFSVDSTPDISHTDQLILIIRYVSPKDGFPTERFLTFLELKDHSGESISDSVFNYVATELKNCKLELILTN</sequence>
<protein>
    <submittedName>
        <fullName evidence="2">Zinc finger MYM-type protein 1</fullName>
    </submittedName>
</protein>
<evidence type="ECO:0000259" key="1">
    <source>
        <dbReference type="Pfam" id="PF14291"/>
    </source>
</evidence>
<dbReference type="Proteomes" id="UP001054837">
    <property type="component" value="Unassembled WGS sequence"/>
</dbReference>
<keyword evidence="3" id="KW-1185">Reference proteome</keyword>
<accession>A0AAV4MSX0</accession>
<dbReference type="Pfam" id="PF14291">
    <property type="entry name" value="DUF4371"/>
    <property type="match status" value="1"/>
</dbReference>
<gene>
    <name evidence="2" type="primary">ZMYM1_70</name>
    <name evidence="2" type="ORF">CDAR_298611</name>
</gene>
<comment type="caution">
    <text evidence="2">The sequence shown here is derived from an EMBL/GenBank/DDBJ whole genome shotgun (WGS) entry which is preliminary data.</text>
</comment>
<evidence type="ECO:0000313" key="2">
    <source>
        <dbReference type="EMBL" id="GIX75505.1"/>
    </source>
</evidence>
<dbReference type="AlphaFoldDB" id="A0AAV4MSX0"/>